<reference evidence="3 4" key="1">
    <citation type="submission" date="2017-04" db="EMBL/GenBank/DDBJ databases">
        <title>A new member of the family Flavobacteriaceae isolated from ascidians.</title>
        <authorList>
            <person name="Chen L."/>
        </authorList>
    </citation>
    <scope>NUCLEOTIDE SEQUENCE [LARGE SCALE GENOMIC DNA]</scope>
    <source>
        <strain evidence="3 4">HQA918</strain>
    </source>
</reference>
<feature type="domain" description="DUF4347" evidence="2">
    <location>
        <begin position="31"/>
        <end position="155"/>
    </location>
</feature>
<sequence>MLSPYLKKGKILFFLFSFLSFSVIHAQSSDLILIEQSLENKDQILSKLPEDAKILLVASDQNGWTLLREYLYQNPNTEQIHLFAKIQGQELILGQNRYNKTSLEAEPEMAMLEGAYQTAPFKLLIYHCSANLTHPLQALISPLSNIGAFDVGLSTQCNDMVSDNFIFGPTSRSKSTVNSILN</sequence>
<dbReference type="InterPro" id="IPR025592">
    <property type="entry name" value="DUF4347"/>
</dbReference>
<evidence type="ECO:0000256" key="1">
    <source>
        <dbReference type="SAM" id="SignalP"/>
    </source>
</evidence>
<keyword evidence="4" id="KW-1185">Reference proteome</keyword>
<dbReference type="OrthoDB" id="1427804at2"/>
<name>A0A2A4GDQ9_9FLAO</name>
<organism evidence="3 4">
    <name type="scientific">Sediminicola luteus</name>
    <dbReference type="NCBI Taxonomy" id="319238"/>
    <lineage>
        <taxon>Bacteria</taxon>
        <taxon>Pseudomonadati</taxon>
        <taxon>Bacteroidota</taxon>
        <taxon>Flavobacteriia</taxon>
        <taxon>Flavobacteriales</taxon>
        <taxon>Flavobacteriaceae</taxon>
        <taxon>Sediminicola</taxon>
    </lineage>
</organism>
<feature type="chain" id="PRO_5012901294" description="DUF4347 domain-containing protein" evidence="1">
    <location>
        <begin position="27"/>
        <end position="182"/>
    </location>
</feature>
<dbReference type="EMBL" id="NBWU01000001">
    <property type="protein sequence ID" value="PCE66116.1"/>
    <property type="molecule type" value="Genomic_DNA"/>
</dbReference>
<dbReference type="Proteomes" id="UP000219559">
    <property type="component" value="Unassembled WGS sequence"/>
</dbReference>
<evidence type="ECO:0000313" key="4">
    <source>
        <dbReference type="Proteomes" id="UP000219559"/>
    </source>
</evidence>
<evidence type="ECO:0000313" key="3">
    <source>
        <dbReference type="EMBL" id="PCE66116.1"/>
    </source>
</evidence>
<gene>
    <name evidence="3" type="ORF">B7P33_02110</name>
</gene>
<comment type="caution">
    <text evidence="3">The sequence shown here is derived from an EMBL/GenBank/DDBJ whole genome shotgun (WGS) entry which is preliminary data.</text>
</comment>
<dbReference type="AlphaFoldDB" id="A0A2A4GDQ9"/>
<protein>
    <recommendedName>
        <fullName evidence="2">DUF4347 domain-containing protein</fullName>
    </recommendedName>
</protein>
<proteinExistence type="predicted"/>
<keyword evidence="1" id="KW-0732">Signal</keyword>
<accession>A0A2A4GDQ9</accession>
<evidence type="ECO:0000259" key="2">
    <source>
        <dbReference type="Pfam" id="PF14252"/>
    </source>
</evidence>
<feature type="signal peptide" evidence="1">
    <location>
        <begin position="1"/>
        <end position="26"/>
    </location>
</feature>
<dbReference type="RefSeq" id="WP_097441638.1">
    <property type="nucleotide sequence ID" value="NZ_NBWU01000001.1"/>
</dbReference>
<dbReference type="Pfam" id="PF14252">
    <property type="entry name" value="DUF4347"/>
    <property type="match status" value="1"/>
</dbReference>